<dbReference type="GeneID" id="95975277"/>
<reference evidence="1 2" key="1">
    <citation type="submission" date="2024-07" db="EMBL/GenBank/DDBJ databases">
        <title>Draft sequence of the Neodothiora populina.</title>
        <authorList>
            <person name="Drown D.D."/>
            <person name="Schuette U.S."/>
            <person name="Buechlein A.B."/>
            <person name="Rusch D.R."/>
            <person name="Winton L.W."/>
            <person name="Adams G.A."/>
        </authorList>
    </citation>
    <scope>NUCLEOTIDE SEQUENCE [LARGE SCALE GENOMIC DNA]</scope>
    <source>
        <strain evidence="1 2">CPC 39397</strain>
    </source>
</reference>
<dbReference type="Proteomes" id="UP001562354">
    <property type="component" value="Unassembled WGS sequence"/>
</dbReference>
<keyword evidence="2" id="KW-1185">Reference proteome</keyword>
<sequence>MAEIFGAAASAVGVLGVVGQCIDGVRKLRQFQKDVKSAPEEVGLIADELALLTYTMKDMAVQFSTLFPDVKLTNLKSCISSLPTMRGTDR</sequence>
<dbReference type="RefSeq" id="XP_069204261.1">
    <property type="nucleotide sequence ID" value="XM_069347936.1"/>
</dbReference>
<comment type="caution">
    <text evidence="1">The sequence shown here is derived from an EMBL/GenBank/DDBJ whole genome shotgun (WGS) entry which is preliminary data.</text>
</comment>
<evidence type="ECO:0000313" key="2">
    <source>
        <dbReference type="Proteomes" id="UP001562354"/>
    </source>
</evidence>
<proteinExistence type="predicted"/>
<protein>
    <recommendedName>
        <fullName evidence="3">NACHT-NTPase and P-loop NTPases N-terminal domain-containing protein</fullName>
    </recommendedName>
</protein>
<dbReference type="EMBL" id="JBFMKM010000003">
    <property type="protein sequence ID" value="KAL1311412.1"/>
    <property type="molecule type" value="Genomic_DNA"/>
</dbReference>
<evidence type="ECO:0008006" key="3">
    <source>
        <dbReference type="Google" id="ProtNLM"/>
    </source>
</evidence>
<accession>A0ABR3PPE1</accession>
<organism evidence="1 2">
    <name type="scientific">Neodothiora populina</name>
    <dbReference type="NCBI Taxonomy" id="2781224"/>
    <lineage>
        <taxon>Eukaryota</taxon>
        <taxon>Fungi</taxon>
        <taxon>Dikarya</taxon>
        <taxon>Ascomycota</taxon>
        <taxon>Pezizomycotina</taxon>
        <taxon>Dothideomycetes</taxon>
        <taxon>Dothideomycetidae</taxon>
        <taxon>Dothideales</taxon>
        <taxon>Dothioraceae</taxon>
        <taxon>Neodothiora</taxon>
    </lineage>
</organism>
<gene>
    <name evidence="1" type="ORF">AAFC00_001574</name>
</gene>
<evidence type="ECO:0000313" key="1">
    <source>
        <dbReference type="EMBL" id="KAL1311412.1"/>
    </source>
</evidence>
<name>A0ABR3PPE1_9PEZI</name>